<comment type="caution">
    <text evidence="1">The sequence shown here is derived from an EMBL/GenBank/DDBJ whole genome shotgun (WGS) entry which is preliminary data.</text>
</comment>
<name>A0A918RM98_9ACTN</name>
<dbReference type="Proteomes" id="UP000623010">
    <property type="component" value="Unassembled WGS sequence"/>
</dbReference>
<dbReference type="Gene3D" id="3.40.190.10">
    <property type="entry name" value="Periplasmic binding protein-like II"/>
    <property type="match status" value="1"/>
</dbReference>
<dbReference type="RefSeq" id="WP_229879956.1">
    <property type="nucleotide sequence ID" value="NZ_BMWH01000023.1"/>
</dbReference>
<evidence type="ECO:0008006" key="3">
    <source>
        <dbReference type="Google" id="ProtNLM"/>
    </source>
</evidence>
<keyword evidence="2" id="KW-1185">Reference proteome</keyword>
<evidence type="ECO:0000313" key="1">
    <source>
        <dbReference type="EMBL" id="GHA03924.1"/>
    </source>
</evidence>
<gene>
    <name evidence="1" type="ORF">GCM10010389_49260</name>
</gene>
<protein>
    <recommendedName>
        <fullName evidence="3">Extracellular solute-binding protein</fullName>
    </recommendedName>
</protein>
<dbReference type="InterPro" id="IPR006059">
    <property type="entry name" value="SBP"/>
</dbReference>
<dbReference type="Pfam" id="PF01547">
    <property type="entry name" value="SBP_bac_1"/>
    <property type="match status" value="1"/>
</dbReference>
<sequence>MIQNAETKSDAHTVLSLDVVWTSEFATHRWIGKLPERQFPLGKMLKPVVETAKYRGGLYAVPASSDGGMLYHRTDLLKKAGVGEPPVTWAEPKAACAKVRKPPEAEGMSCYAGQFQKYEGLTVNSSEAVNSAGGTF</sequence>
<reference evidence="1" key="2">
    <citation type="submission" date="2020-09" db="EMBL/GenBank/DDBJ databases">
        <authorList>
            <person name="Sun Q."/>
            <person name="Ohkuma M."/>
        </authorList>
    </citation>
    <scope>NUCLEOTIDE SEQUENCE</scope>
    <source>
        <strain evidence="1">JCM 5016</strain>
    </source>
</reference>
<evidence type="ECO:0000313" key="2">
    <source>
        <dbReference type="Proteomes" id="UP000623010"/>
    </source>
</evidence>
<organism evidence="1 2">
    <name type="scientific">Streptomyces echinoruber</name>
    <dbReference type="NCBI Taxonomy" id="68898"/>
    <lineage>
        <taxon>Bacteria</taxon>
        <taxon>Bacillati</taxon>
        <taxon>Actinomycetota</taxon>
        <taxon>Actinomycetes</taxon>
        <taxon>Kitasatosporales</taxon>
        <taxon>Streptomycetaceae</taxon>
        <taxon>Streptomyces</taxon>
    </lineage>
</organism>
<dbReference type="AlphaFoldDB" id="A0A918RM98"/>
<reference evidence="1" key="1">
    <citation type="journal article" date="2014" name="Int. J. Syst. Evol. Microbiol.">
        <title>Complete genome sequence of Corynebacterium casei LMG S-19264T (=DSM 44701T), isolated from a smear-ripened cheese.</title>
        <authorList>
            <consortium name="US DOE Joint Genome Institute (JGI-PGF)"/>
            <person name="Walter F."/>
            <person name="Albersmeier A."/>
            <person name="Kalinowski J."/>
            <person name="Ruckert C."/>
        </authorList>
    </citation>
    <scope>NUCLEOTIDE SEQUENCE</scope>
    <source>
        <strain evidence="1">JCM 5016</strain>
    </source>
</reference>
<proteinExistence type="predicted"/>
<dbReference type="SUPFAM" id="SSF53850">
    <property type="entry name" value="Periplasmic binding protein-like II"/>
    <property type="match status" value="1"/>
</dbReference>
<accession>A0A918RM98</accession>
<dbReference type="EMBL" id="BMWH01000023">
    <property type="protein sequence ID" value="GHA03924.1"/>
    <property type="molecule type" value="Genomic_DNA"/>
</dbReference>